<feature type="region of interest" description="Disordered" evidence="3">
    <location>
        <begin position="215"/>
        <end position="254"/>
    </location>
</feature>
<dbReference type="InterPro" id="IPR045138">
    <property type="entry name" value="MeCP2/MBD4"/>
</dbReference>
<dbReference type="Proteomes" id="UP001489004">
    <property type="component" value="Unassembled WGS sequence"/>
</dbReference>
<protein>
    <recommendedName>
        <fullName evidence="4">F-box domain-containing protein</fullName>
    </recommendedName>
</protein>
<evidence type="ECO:0000259" key="4">
    <source>
        <dbReference type="PROSITE" id="PS50181"/>
    </source>
</evidence>
<dbReference type="InterPro" id="IPR003265">
    <property type="entry name" value="HhH-GPD_domain"/>
</dbReference>
<name>A0AAW1PQ79_9CHLO</name>
<evidence type="ECO:0000256" key="2">
    <source>
        <dbReference type="ARBA" id="ARBA00023242"/>
    </source>
</evidence>
<dbReference type="InterPro" id="IPR036047">
    <property type="entry name" value="F-box-like_dom_sf"/>
</dbReference>
<organism evidence="5 6">
    <name type="scientific">[Myrmecia] bisecta</name>
    <dbReference type="NCBI Taxonomy" id="41462"/>
    <lineage>
        <taxon>Eukaryota</taxon>
        <taxon>Viridiplantae</taxon>
        <taxon>Chlorophyta</taxon>
        <taxon>core chlorophytes</taxon>
        <taxon>Trebouxiophyceae</taxon>
        <taxon>Trebouxiales</taxon>
        <taxon>Trebouxiaceae</taxon>
        <taxon>Myrmecia</taxon>
    </lineage>
</organism>
<dbReference type="Pfam" id="PF00730">
    <property type="entry name" value="HhH-GPD"/>
    <property type="match status" value="1"/>
</dbReference>
<feature type="domain" description="F-box" evidence="4">
    <location>
        <begin position="1"/>
        <end position="47"/>
    </location>
</feature>
<evidence type="ECO:0000256" key="1">
    <source>
        <dbReference type="ARBA" id="ARBA00004123"/>
    </source>
</evidence>
<comment type="subcellular location">
    <subcellularLocation>
        <location evidence="1">Nucleus</location>
    </subcellularLocation>
</comment>
<dbReference type="PANTHER" id="PTHR15074:SF0">
    <property type="entry name" value="METHYL-CPG-BINDING DOMAIN PROTEIN 4-LIKE PROTEIN"/>
    <property type="match status" value="1"/>
</dbReference>
<evidence type="ECO:0000313" key="6">
    <source>
        <dbReference type="Proteomes" id="UP001489004"/>
    </source>
</evidence>
<dbReference type="SUPFAM" id="SSF48150">
    <property type="entry name" value="DNA-glycosylase"/>
    <property type="match status" value="1"/>
</dbReference>
<dbReference type="InterPro" id="IPR001810">
    <property type="entry name" value="F-box_dom"/>
</dbReference>
<evidence type="ECO:0000256" key="3">
    <source>
        <dbReference type="SAM" id="MobiDB-lite"/>
    </source>
</evidence>
<dbReference type="GO" id="GO:0003824">
    <property type="term" value="F:catalytic activity"/>
    <property type="evidence" value="ECO:0007669"/>
    <property type="project" value="InterPro"/>
</dbReference>
<keyword evidence="2" id="KW-0539">Nucleus</keyword>
<dbReference type="InterPro" id="IPR011257">
    <property type="entry name" value="DNA_glycosylase"/>
</dbReference>
<dbReference type="Pfam" id="PF12937">
    <property type="entry name" value="F-box-like"/>
    <property type="match status" value="1"/>
</dbReference>
<comment type="caution">
    <text evidence="5">The sequence shown here is derived from an EMBL/GenBank/DDBJ whole genome shotgun (WGS) entry which is preliminary data.</text>
</comment>
<keyword evidence="6" id="KW-1185">Reference proteome</keyword>
<dbReference type="EMBL" id="JALJOR010000010">
    <property type="protein sequence ID" value="KAK9810233.1"/>
    <property type="molecule type" value="Genomic_DNA"/>
</dbReference>
<reference evidence="5 6" key="1">
    <citation type="journal article" date="2024" name="Nat. Commun.">
        <title>Phylogenomics reveals the evolutionary origins of lichenization in chlorophyte algae.</title>
        <authorList>
            <person name="Puginier C."/>
            <person name="Libourel C."/>
            <person name="Otte J."/>
            <person name="Skaloud P."/>
            <person name="Haon M."/>
            <person name="Grisel S."/>
            <person name="Petersen M."/>
            <person name="Berrin J.G."/>
            <person name="Delaux P.M."/>
            <person name="Dal Grande F."/>
            <person name="Keller J."/>
        </authorList>
    </citation>
    <scope>NUCLEOTIDE SEQUENCE [LARGE SCALE GENOMIC DNA]</scope>
    <source>
        <strain evidence="5 6">SAG 2043</strain>
    </source>
</reference>
<dbReference type="AlphaFoldDB" id="A0AAW1PQ79"/>
<dbReference type="GO" id="GO:0003677">
    <property type="term" value="F:DNA binding"/>
    <property type="evidence" value="ECO:0007669"/>
    <property type="project" value="InterPro"/>
</dbReference>
<proteinExistence type="predicted"/>
<dbReference type="Gene3D" id="1.20.1280.50">
    <property type="match status" value="1"/>
</dbReference>
<evidence type="ECO:0000313" key="5">
    <source>
        <dbReference type="EMBL" id="KAK9810233.1"/>
    </source>
</evidence>
<sequence length="254" mass="28917">MLTLLDLPEECLLQTLSTLAVQDVLALACTCKQFARVTHDDVLWKELAFAKWGQQVLELRQQPAEESEGGWSAYCRHRMSFISHKPSPLALVQEQYADPWQHLVCCLLCSRTSGGQIIRDTISSFLRLYPTPSAVLCTPNQELETTLNPVGLQEVRCKAVQSMSHAFLAENWQDPSEFWGCGRFAADSWRIFCRGDKAARVEDATLQRYLRWLKSGKDPQPARKPAQKRKARSTLPQMAKSPASTRQLRSRRQR</sequence>
<dbReference type="GO" id="GO:0005634">
    <property type="term" value="C:nucleus"/>
    <property type="evidence" value="ECO:0007669"/>
    <property type="project" value="UniProtKB-SubCell"/>
</dbReference>
<dbReference type="GO" id="GO:0006284">
    <property type="term" value="P:base-excision repair"/>
    <property type="evidence" value="ECO:0007669"/>
    <property type="project" value="InterPro"/>
</dbReference>
<gene>
    <name evidence="5" type="ORF">WJX72_007033</name>
</gene>
<dbReference type="Gene3D" id="1.10.340.30">
    <property type="entry name" value="Hypothetical protein, domain 2"/>
    <property type="match status" value="1"/>
</dbReference>
<dbReference type="PANTHER" id="PTHR15074">
    <property type="entry name" value="METHYL-CPG-BINDING PROTEIN"/>
    <property type="match status" value="1"/>
</dbReference>
<dbReference type="PROSITE" id="PS50181">
    <property type="entry name" value="FBOX"/>
    <property type="match status" value="1"/>
</dbReference>
<accession>A0AAW1PQ79</accession>
<dbReference type="SUPFAM" id="SSF81383">
    <property type="entry name" value="F-box domain"/>
    <property type="match status" value="1"/>
</dbReference>